<evidence type="ECO:0000256" key="1">
    <source>
        <dbReference type="PROSITE-ProRule" id="PRU00169"/>
    </source>
</evidence>
<dbReference type="InterPro" id="IPR011006">
    <property type="entry name" value="CheY-like_superfamily"/>
</dbReference>
<accession>A0A1Z4JBA6</accession>
<dbReference type="Pfam" id="PF00072">
    <property type="entry name" value="Response_reg"/>
    <property type="match status" value="1"/>
</dbReference>
<reference evidence="3 4" key="1">
    <citation type="submission" date="2017-06" db="EMBL/GenBank/DDBJ databases">
        <title>Genome sequencing of cyanobaciteial culture collection at National Institute for Environmental Studies (NIES).</title>
        <authorList>
            <person name="Hirose Y."/>
            <person name="Shimura Y."/>
            <person name="Fujisawa T."/>
            <person name="Nakamura Y."/>
            <person name="Kawachi M."/>
        </authorList>
    </citation>
    <scope>NUCLEOTIDE SEQUENCE [LARGE SCALE GENOMIC DNA]</scope>
    <source>
        <strain evidence="3 4">NIES-2135</strain>
    </source>
</reference>
<dbReference type="InterPro" id="IPR001789">
    <property type="entry name" value="Sig_transdc_resp-reg_receiver"/>
</dbReference>
<evidence type="ECO:0000259" key="2">
    <source>
        <dbReference type="PROSITE" id="PS50110"/>
    </source>
</evidence>
<dbReference type="Proteomes" id="UP000217895">
    <property type="component" value="Chromosome"/>
</dbReference>
<dbReference type="GO" id="GO:0000160">
    <property type="term" value="P:phosphorelay signal transduction system"/>
    <property type="evidence" value="ECO:0007669"/>
    <property type="project" value="InterPro"/>
</dbReference>
<organism evidence="3 4">
    <name type="scientific">Leptolyngbya boryana NIES-2135</name>
    <dbReference type="NCBI Taxonomy" id="1973484"/>
    <lineage>
        <taxon>Bacteria</taxon>
        <taxon>Bacillati</taxon>
        <taxon>Cyanobacteriota</taxon>
        <taxon>Cyanophyceae</taxon>
        <taxon>Leptolyngbyales</taxon>
        <taxon>Leptolyngbyaceae</taxon>
        <taxon>Leptolyngbya group</taxon>
        <taxon>Leptolyngbya</taxon>
    </lineage>
</organism>
<protein>
    <submittedName>
        <fullName evidence="3">Two-component response regulator</fullName>
    </submittedName>
</protein>
<comment type="caution">
    <text evidence="1">Lacks conserved residue(s) required for the propagation of feature annotation.</text>
</comment>
<dbReference type="AlphaFoldDB" id="A0A1Z4JBA6"/>
<proteinExistence type="predicted"/>
<dbReference type="SUPFAM" id="SSF52172">
    <property type="entry name" value="CheY-like"/>
    <property type="match status" value="1"/>
</dbReference>
<dbReference type="SMART" id="SM00448">
    <property type="entry name" value="REC"/>
    <property type="match status" value="1"/>
</dbReference>
<dbReference type="PROSITE" id="PS50110">
    <property type="entry name" value="RESPONSE_REGULATORY"/>
    <property type="match status" value="1"/>
</dbReference>
<name>A0A1Z4JBA6_LEPBY</name>
<feature type="domain" description="Response regulatory" evidence="2">
    <location>
        <begin position="4"/>
        <end position="117"/>
    </location>
</feature>
<evidence type="ECO:0000313" key="3">
    <source>
        <dbReference type="EMBL" id="BAY53990.1"/>
    </source>
</evidence>
<evidence type="ECO:0000313" key="4">
    <source>
        <dbReference type="Proteomes" id="UP000217895"/>
    </source>
</evidence>
<sequence>MKTRLLLIEDQINLAHFIALELRAEGYQVIVEHHAKIGLIAAQVLCPDIIIMSWDLPGEAASRAYHQLRSIGNQVPIVVMTVDTKPRHVLSPELNEMVWLMKPFCMSDLFKAIDQVRHTPLFVNSPQPERMLRIG</sequence>
<gene>
    <name evidence="3" type="ORF">NIES2135_08030</name>
</gene>
<dbReference type="EMBL" id="AP018203">
    <property type="protein sequence ID" value="BAY53990.1"/>
    <property type="molecule type" value="Genomic_DNA"/>
</dbReference>
<dbReference type="Gene3D" id="3.40.50.2300">
    <property type="match status" value="1"/>
</dbReference>
<keyword evidence="4" id="KW-1185">Reference proteome</keyword>